<evidence type="ECO:0000313" key="2">
    <source>
        <dbReference type="EMBL" id="KAB0399065.1"/>
    </source>
</evidence>
<sequence length="287" mass="31542">AHNAGVVCRFRKRGIGAVVQETVSPAAIADEEQGCQENQGTNCARLPFQEEAEQGQMPVGPRARQFAGEKKCSRAAGHRCARAALADRIPVFVPRQESERRQPRPSGSGSKTLLQAPDAQRNGYKEPRWLRKTYQRLGGLSALARLPTAATAVDLATVKKRDADIRERCDLARHRTLGSNLQARARRDGLRYQGESFAKGIAYFLQGVPGMLHLLGRIRFSKSSRDTAHCEKQRIQIWTKSGQRHPSPTATAMPAGRTTEIQTTTPASRMDIPTSPAEALNLRAADK</sequence>
<evidence type="ECO:0000313" key="3">
    <source>
        <dbReference type="Proteomes" id="UP000437017"/>
    </source>
</evidence>
<feature type="region of interest" description="Disordered" evidence="1">
    <location>
        <begin position="263"/>
        <end position="287"/>
    </location>
</feature>
<accession>A0A643CGZ8</accession>
<dbReference type="AlphaFoldDB" id="A0A643CGZ8"/>
<protein>
    <submittedName>
        <fullName evidence="2">Uncharacterized protein</fullName>
    </submittedName>
</protein>
<dbReference type="EMBL" id="SGJD01001633">
    <property type="protein sequence ID" value="KAB0399065.1"/>
    <property type="molecule type" value="Genomic_DNA"/>
</dbReference>
<proteinExistence type="predicted"/>
<organism evidence="2 3">
    <name type="scientific">Balaenoptera physalus</name>
    <name type="common">Fin whale</name>
    <name type="synonym">Balaena physalus</name>
    <dbReference type="NCBI Taxonomy" id="9770"/>
    <lineage>
        <taxon>Eukaryota</taxon>
        <taxon>Metazoa</taxon>
        <taxon>Chordata</taxon>
        <taxon>Craniata</taxon>
        <taxon>Vertebrata</taxon>
        <taxon>Euteleostomi</taxon>
        <taxon>Mammalia</taxon>
        <taxon>Eutheria</taxon>
        <taxon>Laurasiatheria</taxon>
        <taxon>Artiodactyla</taxon>
        <taxon>Whippomorpha</taxon>
        <taxon>Cetacea</taxon>
        <taxon>Mysticeti</taxon>
        <taxon>Balaenopteridae</taxon>
        <taxon>Balaenoptera</taxon>
    </lineage>
</organism>
<feature type="non-terminal residue" evidence="2">
    <location>
        <position position="1"/>
    </location>
</feature>
<reference evidence="2 3" key="1">
    <citation type="journal article" date="2019" name="PLoS ONE">
        <title>Genomic analyses reveal an absence of contemporary introgressive admixture between fin whales and blue whales, despite known hybrids.</title>
        <authorList>
            <person name="Westbury M.V."/>
            <person name="Petersen B."/>
            <person name="Lorenzen E.D."/>
        </authorList>
    </citation>
    <scope>NUCLEOTIDE SEQUENCE [LARGE SCALE GENOMIC DNA]</scope>
    <source>
        <strain evidence="2">FinWhale-01</strain>
    </source>
</reference>
<keyword evidence="3" id="KW-1185">Reference proteome</keyword>
<dbReference type="Proteomes" id="UP000437017">
    <property type="component" value="Unassembled WGS sequence"/>
</dbReference>
<feature type="region of interest" description="Disordered" evidence="1">
    <location>
        <begin position="91"/>
        <end position="127"/>
    </location>
</feature>
<dbReference type="OrthoDB" id="9823442at2759"/>
<gene>
    <name evidence="2" type="ORF">E2I00_004207</name>
</gene>
<comment type="caution">
    <text evidence="2">The sequence shown here is derived from an EMBL/GenBank/DDBJ whole genome shotgun (WGS) entry which is preliminary data.</text>
</comment>
<name>A0A643CGZ8_BALPH</name>
<evidence type="ECO:0000256" key="1">
    <source>
        <dbReference type="SAM" id="MobiDB-lite"/>
    </source>
</evidence>